<comment type="similarity">
    <text evidence="3">Belongs to the RimP family.</text>
</comment>
<comment type="function">
    <text evidence="3">Required for maturation of 30S ribosomal subunits.</text>
</comment>
<evidence type="ECO:0000256" key="2">
    <source>
        <dbReference type="ARBA" id="ARBA00022517"/>
    </source>
</evidence>
<evidence type="ECO:0000313" key="7">
    <source>
        <dbReference type="Proteomes" id="UP000216361"/>
    </source>
</evidence>
<keyword evidence="2 3" id="KW-0690">Ribosome biogenesis</keyword>
<evidence type="ECO:0000259" key="5">
    <source>
        <dbReference type="Pfam" id="PF17384"/>
    </source>
</evidence>
<dbReference type="Gene3D" id="2.30.30.180">
    <property type="entry name" value="Ribosome maturation factor RimP, C-terminal domain"/>
    <property type="match status" value="1"/>
</dbReference>
<dbReference type="GO" id="GO:0005829">
    <property type="term" value="C:cytosol"/>
    <property type="evidence" value="ECO:0007669"/>
    <property type="project" value="TreeGrafter"/>
</dbReference>
<name>A0A255XMF2_9PROT</name>
<dbReference type="Pfam" id="PF17384">
    <property type="entry name" value="DUF150_C"/>
    <property type="match status" value="1"/>
</dbReference>
<dbReference type="InterPro" id="IPR035956">
    <property type="entry name" value="RimP_N_sf"/>
</dbReference>
<comment type="caution">
    <text evidence="6">The sequence shown here is derived from an EMBL/GenBank/DDBJ whole genome shotgun (WGS) entry which is preliminary data.</text>
</comment>
<dbReference type="InterPro" id="IPR036847">
    <property type="entry name" value="RimP_C_sf"/>
</dbReference>
<dbReference type="GO" id="GO:0000028">
    <property type="term" value="P:ribosomal small subunit assembly"/>
    <property type="evidence" value="ECO:0007669"/>
    <property type="project" value="TreeGrafter"/>
</dbReference>
<reference evidence="6 7" key="1">
    <citation type="submission" date="2017-07" db="EMBL/GenBank/DDBJ databases">
        <title>Elstera cyanobacteriorum sp. nov., a novel bacterium isolated from cyanobacterial aggregates in a eutrophic lake.</title>
        <authorList>
            <person name="Cai H."/>
        </authorList>
    </citation>
    <scope>NUCLEOTIDE SEQUENCE [LARGE SCALE GENOMIC DNA]</scope>
    <source>
        <strain evidence="6 7">TH019</strain>
    </source>
</reference>
<evidence type="ECO:0000259" key="4">
    <source>
        <dbReference type="Pfam" id="PF02576"/>
    </source>
</evidence>
<evidence type="ECO:0000256" key="3">
    <source>
        <dbReference type="HAMAP-Rule" id="MF_01077"/>
    </source>
</evidence>
<dbReference type="OrthoDB" id="9805006at2"/>
<dbReference type="Proteomes" id="UP000216361">
    <property type="component" value="Unassembled WGS sequence"/>
</dbReference>
<dbReference type="PANTHER" id="PTHR33867:SF1">
    <property type="entry name" value="RIBOSOME MATURATION FACTOR RIMP"/>
    <property type="match status" value="1"/>
</dbReference>
<dbReference type="CDD" id="cd01734">
    <property type="entry name" value="YlxS_C"/>
    <property type="match status" value="1"/>
</dbReference>
<dbReference type="AlphaFoldDB" id="A0A255XMF2"/>
<accession>A0A255XMF2</accession>
<feature type="domain" description="Ribosome maturation factor RimP N-terminal" evidence="4">
    <location>
        <begin position="21"/>
        <end position="94"/>
    </location>
</feature>
<dbReference type="RefSeq" id="WP_094409623.1">
    <property type="nucleotide sequence ID" value="NZ_BMJZ01000002.1"/>
</dbReference>
<dbReference type="PANTHER" id="PTHR33867">
    <property type="entry name" value="RIBOSOME MATURATION FACTOR RIMP"/>
    <property type="match status" value="1"/>
</dbReference>
<keyword evidence="7" id="KW-1185">Reference proteome</keyword>
<dbReference type="Gene3D" id="3.30.300.70">
    <property type="entry name" value="RimP-like superfamily, N-terminal"/>
    <property type="match status" value="1"/>
</dbReference>
<proteinExistence type="inferred from homology"/>
<comment type="subcellular location">
    <subcellularLocation>
        <location evidence="3">Cytoplasm</location>
    </subcellularLocation>
</comment>
<dbReference type="InterPro" id="IPR003728">
    <property type="entry name" value="Ribosome_maturation_RimP"/>
</dbReference>
<organism evidence="6 7">
    <name type="scientific">Elstera cyanobacteriorum</name>
    <dbReference type="NCBI Taxonomy" id="2022747"/>
    <lineage>
        <taxon>Bacteria</taxon>
        <taxon>Pseudomonadati</taxon>
        <taxon>Pseudomonadota</taxon>
        <taxon>Alphaproteobacteria</taxon>
        <taxon>Rhodospirillales</taxon>
        <taxon>Rhodospirillaceae</taxon>
        <taxon>Elstera</taxon>
    </lineage>
</organism>
<feature type="domain" description="Ribosome maturation factor RimP C-terminal" evidence="5">
    <location>
        <begin position="97"/>
        <end position="162"/>
    </location>
</feature>
<keyword evidence="1 3" id="KW-0963">Cytoplasm</keyword>
<evidence type="ECO:0000256" key="1">
    <source>
        <dbReference type="ARBA" id="ARBA00022490"/>
    </source>
</evidence>
<gene>
    <name evidence="3" type="primary">rimP</name>
    <name evidence="6" type="ORF">CHR90_13940</name>
</gene>
<dbReference type="NCBIfam" id="NF000932">
    <property type="entry name" value="PRK00092.2-5"/>
    <property type="match status" value="1"/>
</dbReference>
<dbReference type="Pfam" id="PF02576">
    <property type="entry name" value="RimP_N"/>
    <property type="match status" value="1"/>
</dbReference>
<dbReference type="SUPFAM" id="SSF74942">
    <property type="entry name" value="YhbC-like, C-terminal domain"/>
    <property type="match status" value="1"/>
</dbReference>
<dbReference type="HAMAP" id="MF_01077">
    <property type="entry name" value="RimP"/>
    <property type="match status" value="1"/>
</dbReference>
<protein>
    <recommendedName>
        <fullName evidence="3">Ribosome maturation factor RimP</fullName>
    </recommendedName>
</protein>
<dbReference type="InterPro" id="IPR028989">
    <property type="entry name" value="RimP_N"/>
</dbReference>
<dbReference type="EMBL" id="NOXS01000033">
    <property type="protein sequence ID" value="OYQ18061.1"/>
    <property type="molecule type" value="Genomic_DNA"/>
</dbReference>
<evidence type="ECO:0000313" key="6">
    <source>
        <dbReference type="EMBL" id="OYQ18061.1"/>
    </source>
</evidence>
<dbReference type="SUPFAM" id="SSF75420">
    <property type="entry name" value="YhbC-like, N-terminal domain"/>
    <property type="match status" value="1"/>
</dbReference>
<dbReference type="InterPro" id="IPR028998">
    <property type="entry name" value="RimP_C"/>
</dbReference>
<sequence length="175" mass="19186">MHDEDEIGPVHSGVAAKIEALVDPAIEAMGYGLVRVQYTGGQRPTLQIMAERHDGVPMSVDDCAEISRAVSALLDVEDPISDAYHLEVSSPGIDRPLTRKADFTRFAGFEVRIDADRLIEGRKRFRGRLLGIAENGVVRVRDGETEFQIPFNAIARAKLILTDDLMKAGSDALKN</sequence>
<dbReference type="GO" id="GO:0006412">
    <property type="term" value="P:translation"/>
    <property type="evidence" value="ECO:0007669"/>
    <property type="project" value="TreeGrafter"/>
</dbReference>
<dbReference type="FunFam" id="3.30.300.70:FF:000001">
    <property type="entry name" value="Ribosome maturation factor RimP"/>
    <property type="match status" value="1"/>
</dbReference>